<evidence type="ECO:0000256" key="3">
    <source>
        <dbReference type="SAM" id="MobiDB-lite"/>
    </source>
</evidence>
<evidence type="ECO:0008006" key="5">
    <source>
        <dbReference type="Google" id="ProtNLM"/>
    </source>
</evidence>
<evidence type="ECO:0000313" key="4">
    <source>
        <dbReference type="EMBL" id="EEN54038.1"/>
    </source>
</evidence>
<feature type="compositionally biased region" description="Basic and acidic residues" evidence="3">
    <location>
        <begin position="25"/>
        <end position="36"/>
    </location>
</feature>
<gene>
    <name evidence="4" type="ORF">BRAFLDRAFT_79748</name>
</gene>
<feature type="region of interest" description="Disordered" evidence="3">
    <location>
        <begin position="355"/>
        <end position="440"/>
    </location>
</feature>
<dbReference type="InParanoid" id="C3Z0J0"/>
<proteinExistence type="predicted"/>
<dbReference type="InterPro" id="IPR001258">
    <property type="entry name" value="NHL_repeat"/>
</dbReference>
<feature type="region of interest" description="Disordered" evidence="3">
    <location>
        <begin position="265"/>
        <end position="313"/>
    </location>
</feature>
<dbReference type="Gene3D" id="2.120.10.30">
    <property type="entry name" value="TolB, C-terminal domain"/>
    <property type="match status" value="2"/>
</dbReference>
<dbReference type="AlphaFoldDB" id="C3Z0J0"/>
<dbReference type="EMBL" id="GG666568">
    <property type="protein sequence ID" value="EEN54038.1"/>
    <property type="molecule type" value="Genomic_DNA"/>
</dbReference>
<keyword evidence="1" id="KW-0677">Repeat</keyword>
<dbReference type="SUPFAM" id="SSF63825">
    <property type="entry name" value="YWTD domain"/>
    <property type="match status" value="1"/>
</dbReference>
<feature type="compositionally biased region" description="Polar residues" evidence="3">
    <location>
        <begin position="202"/>
        <end position="223"/>
    </location>
</feature>
<organism>
    <name type="scientific">Branchiostoma floridae</name>
    <name type="common">Florida lancelet</name>
    <name type="synonym">Amphioxus</name>
    <dbReference type="NCBI Taxonomy" id="7739"/>
    <lineage>
        <taxon>Eukaryota</taxon>
        <taxon>Metazoa</taxon>
        <taxon>Chordata</taxon>
        <taxon>Cephalochordata</taxon>
        <taxon>Leptocardii</taxon>
        <taxon>Amphioxiformes</taxon>
        <taxon>Branchiostomatidae</taxon>
        <taxon>Branchiostoma</taxon>
    </lineage>
</organism>
<feature type="region of interest" description="Disordered" evidence="3">
    <location>
        <begin position="1"/>
        <end position="36"/>
    </location>
</feature>
<feature type="repeat" description="NHL" evidence="2">
    <location>
        <begin position="622"/>
        <end position="665"/>
    </location>
</feature>
<feature type="compositionally biased region" description="Basic and acidic residues" evidence="3">
    <location>
        <begin position="187"/>
        <end position="199"/>
    </location>
</feature>
<dbReference type="CDD" id="cd05819">
    <property type="entry name" value="NHL"/>
    <property type="match status" value="1"/>
</dbReference>
<dbReference type="PANTHER" id="PTHR24104">
    <property type="entry name" value="E3 UBIQUITIN-PROTEIN LIGASE NHLRC1-RELATED"/>
    <property type="match status" value="1"/>
</dbReference>
<dbReference type="InterPro" id="IPR050952">
    <property type="entry name" value="TRIM-NHL_E3_ligases"/>
</dbReference>
<accession>C3Z0J0</accession>
<feature type="region of interest" description="Disordered" evidence="3">
    <location>
        <begin position="148"/>
        <end position="234"/>
    </location>
</feature>
<name>C3Z0J0_BRAFL</name>
<dbReference type="PANTHER" id="PTHR24104:SF50">
    <property type="entry name" value="SMP-30_GLUCONOLACTONASE_LRE-LIKE REGION DOMAIN-CONTAINING PROTEIN"/>
    <property type="match status" value="1"/>
</dbReference>
<feature type="compositionally biased region" description="Polar residues" evidence="3">
    <location>
        <begin position="355"/>
        <end position="421"/>
    </location>
</feature>
<dbReference type="Pfam" id="PF01436">
    <property type="entry name" value="NHL"/>
    <property type="match status" value="1"/>
</dbReference>
<protein>
    <recommendedName>
        <fullName evidence="5">SMP-30/Gluconolactonase/LRE-like region domain-containing protein</fullName>
    </recommendedName>
</protein>
<dbReference type="PROSITE" id="PS51125">
    <property type="entry name" value="NHL"/>
    <property type="match status" value="2"/>
</dbReference>
<feature type="compositionally biased region" description="Polar residues" evidence="3">
    <location>
        <begin position="1"/>
        <end position="24"/>
    </location>
</feature>
<reference evidence="4" key="1">
    <citation type="journal article" date="2008" name="Nature">
        <title>The amphioxus genome and the evolution of the chordate karyotype.</title>
        <authorList>
            <consortium name="US DOE Joint Genome Institute (JGI-PGF)"/>
            <person name="Putnam N.H."/>
            <person name="Butts T."/>
            <person name="Ferrier D.E.K."/>
            <person name="Furlong R.F."/>
            <person name="Hellsten U."/>
            <person name="Kawashima T."/>
            <person name="Robinson-Rechavi M."/>
            <person name="Shoguchi E."/>
            <person name="Terry A."/>
            <person name="Yu J.-K."/>
            <person name="Benito-Gutierrez E.L."/>
            <person name="Dubchak I."/>
            <person name="Garcia-Fernandez J."/>
            <person name="Gibson-Brown J.J."/>
            <person name="Grigoriev I.V."/>
            <person name="Horton A.C."/>
            <person name="de Jong P.J."/>
            <person name="Jurka J."/>
            <person name="Kapitonov V.V."/>
            <person name="Kohara Y."/>
            <person name="Kuroki Y."/>
            <person name="Lindquist E."/>
            <person name="Lucas S."/>
            <person name="Osoegawa K."/>
            <person name="Pennacchio L.A."/>
            <person name="Salamov A.A."/>
            <person name="Satou Y."/>
            <person name="Sauka-Spengler T."/>
            <person name="Schmutz J."/>
            <person name="Shin-I T."/>
            <person name="Toyoda A."/>
            <person name="Bronner-Fraser M."/>
            <person name="Fujiyama A."/>
            <person name="Holland L.Z."/>
            <person name="Holland P.W.H."/>
            <person name="Satoh N."/>
            <person name="Rokhsar D.S."/>
        </authorList>
    </citation>
    <scope>NUCLEOTIDE SEQUENCE [LARGE SCALE GENOMIC DNA]</scope>
    <source>
        <strain evidence="4">S238N-H82</strain>
        <tissue evidence="4">Testes</tissue>
    </source>
</reference>
<dbReference type="eggNOG" id="KOG2177">
    <property type="taxonomic scope" value="Eukaryota"/>
</dbReference>
<dbReference type="InterPro" id="IPR011042">
    <property type="entry name" value="6-blade_b-propeller_TolB-like"/>
</dbReference>
<evidence type="ECO:0000256" key="1">
    <source>
        <dbReference type="ARBA" id="ARBA00022737"/>
    </source>
</evidence>
<evidence type="ECO:0000256" key="2">
    <source>
        <dbReference type="PROSITE-ProRule" id="PRU00504"/>
    </source>
</evidence>
<sequence length="704" mass="76536">MSQSITGENNPTNHMEQEEPTSPLQHEDNPEPDDVHVLDAENTAEPTRLSACIKVSPNNQGQEMFQEENPIYLTNPEELTSPLQNEEESDVLYTENTADSTRVSTCGKGSLGFQGHNISEEEATYVIGNEPEHTSQSDMITNEHFYVIPKNNDEPSPSADVYFVSDKNNTDDSAMYTASADNEELDPNDHGHTEEEPKVEQAGSTVTKNSNSNRDANRSQPDTSENDAKDEACRADLFDDGDMQPYAVADIRDHETYLRTAALRARQTEGCSDANKTGRDPDAQEAQNPRRKGFPNPMYGANAGQQASDDTEGFPNPVYRANVPQQASEDTGVHDIQTPSNNANELKANPIYVSNAGQQAPDDTNANRGSIDGTNPTTLGSSNGTNAPNLGSINYSTNPTTLGSTNDTHGANPVSCNTGGTNPPIKEKKERVSSRLATGPYPGTTAGLAVSSDNEIFGTHSSIKTIQVFSMKGVKLRNIPTGDMKPYGIATGLNNSLWVVLQGGHENRLMNENAVSQYSKDGHVLAKYNCNGRFIIHGIAVDKLADKIILTIERRSGVRLHTEFVWFRPTHTQGTPTCNMSKFGSIEGDARHSVAVDKRGNIFIPDRGNGRVLKYDKDGVYISSFGSKDTGAGYLLGPYGICVDSWGRVIVADTYNHRVEMFTAKGDHVCTVAYINYPVRVAISGEGQLVVSHSASVTIFPKHN</sequence>
<feature type="repeat" description="NHL" evidence="2">
    <location>
        <begin position="592"/>
        <end position="618"/>
    </location>
</feature>